<dbReference type="Gene3D" id="2.30.30.110">
    <property type="match status" value="1"/>
</dbReference>
<reference evidence="1 2" key="1">
    <citation type="submission" date="2017-03" db="EMBL/GenBank/DDBJ databases">
        <title>Genome sequence of Geothermobacter sp. EPR-M, Deep-Sea Iron Reducer.</title>
        <authorList>
            <person name="Tully B."/>
            <person name="Savalia P."/>
            <person name="Abuyen K."/>
            <person name="Baughan C."/>
            <person name="Romero E."/>
            <person name="Ronkowski C."/>
            <person name="Torres B."/>
            <person name="Tremblay J."/>
            <person name="Trujillo A."/>
            <person name="Tyler M."/>
            <person name="Perez-Rodriguez I."/>
            <person name="Amend J."/>
        </authorList>
    </citation>
    <scope>NUCLEOTIDE SEQUENCE [LARGE SCALE GENOMIC DNA]</scope>
    <source>
        <strain evidence="1 2">EPR-M</strain>
    </source>
</reference>
<dbReference type="SUPFAM" id="SSF50118">
    <property type="entry name" value="Cell growth inhibitor/plasmid maintenance toxic component"/>
    <property type="match status" value="1"/>
</dbReference>
<evidence type="ECO:0000313" key="2">
    <source>
        <dbReference type="Proteomes" id="UP000193136"/>
    </source>
</evidence>
<dbReference type="RefSeq" id="WP_085011606.1">
    <property type="nucleotide sequence ID" value="NZ_NAAD01000025.1"/>
</dbReference>
<evidence type="ECO:0000313" key="1">
    <source>
        <dbReference type="EMBL" id="ORJ55874.1"/>
    </source>
</evidence>
<protein>
    <recommendedName>
        <fullName evidence="3">mRNA interferase MazF</fullName>
    </recommendedName>
</protein>
<dbReference type="EMBL" id="NAAD01000025">
    <property type="protein sequence ID" value="ORJ55874.1"/>
    <property type="molecule type" value="Genomic_DNA"/>
</dbReference>
<dbReference type="GO" id="GO:0003677">
    <property type="term" value="F:DNA binding"/>
    <property type="evidence" value="ECO:0007669"/>
    <property type="project" value="InterPro"/>
</dbReference>
<proteinExistence type="predicted"/>
<dbReference type="Pfam" id="PF02452">
    <property type="entry name" value="PemK_toxin"/>
    <property type="match status" value="1"/>
</dbReference>
<dbReference type="OrthoDB" id="7565736at2"/>
<gene>
    <name evidence="1" type="ORF">B5V00_14860</name>
</gene>
<keyword evidence="2" id="KW-1185">Reference proteome</keyword>
<evidence type="ECO:0008006" key="3">
    <source>
        <dbReference type="Google" id="ProtNLM"/>
    </source>
</evidence>
<comment type="caution">
    <text evidence="1">The sequence shown here is derived from an EMBL/GenBank/DDBJ whole genome shotgun (WGS) entry which is preliminary data.</text>
</comment>
<dbReference type="AlphaFoldDB" id="A0A1X0XSM0"/>
<dbReference type="InterPro" id="IPR003477">
    <property type="entry name" value="PemK-like"/>
</dbReference>
<organism evidence="1 2">
    <name type="scientific">Geothermobacter hydrogeniphilus</name>
    <dbReference type="NCBI Taxonomy" id="1969733"/>
    <lineage>
        <taxon>Bacteria</taxon>
        <taxon>Pseudomonadati</taxon>
        <taxon>Thermodesulfobacteriota</taxon>
        <taxon>Desulfuromonadia</taxon>
        <taxon>Desulfuromonadales</taxon>
        <taxon>Geothermobacteraceae</taxon>
        <taxon>Geothermobacter</taxon>
    </lineage>
</organism>
<name>A0A1X0XSM0_9BACT</name>
<sequence>MALKFHPKPGTVLICDFTAGFKMPEMIKRRPVVVVSPRPRRKTQLCIVVPLSTTCPEPVEAYHHRLMPGSLPGNLAGKETWAKCDMPATVSLARLDRVRVKREDGQRVYVAEKILPKDFMEIQKGVLFALGLGRLTDHLK</sequence>
<accession>A0A1X0XSM0</accession>
<dbReference type="Proteomes" id="UP000193136">
    <property type="component" value="Unassembled WGS sequence"/>
</dbReference>
<dbReference type="InterPro" id="IPR011067">
    <property type="entry name" value="Plasmid_toxin/cell-grow_inhib"/>
</dbReference>